<dbReference type="STRING" id="694429.Pyrfu_0524"/>
<dbReference type="NCBIfam" id="TIGR01550">
    <property type="entry name" value="DOC_P1"/>
    <property type="match status" value="1"/>
</dbReference>
<dbReference type="Gene3D" id="1.20.120.1870">
    <property type="entry name" value="Fic/DOC protein, Fido domain"/>
    <property type="match status" value="1"/>
</dbReference>
<name>G0EGM1_PYRF1</name>
<dbReference type="AlphaFoldDB" id="G0EGM1"/>
<dbReference type="HOGENOM" id="CLU_115697_4_0_2"/>
<protein>
    <submittedName>
        <fullName evidence="2">Death-on-curing family protein</fullName>
    </submittedName>
</protein>
<dbReference type="InterPro" id="IPR006440">
    <property type="entry name" value="Doc"/>
</dbReference>
<reference evidence="2 3" key="1">
    <citation type="journal article" date="2011" name="Stand. Genomic Sci.">
        <title>Complete genome sequence of the hyperthermophilic chemolithoautotroph Pyrolobus fumarii type strain (1A).</title>
        <authorList>
            <person name="Anderson I."/>
            <person name="Goker M."/>
            <person name="Nolan M."/>
            <person name="Lucas S."/>
            <person name="Hammon N."/>
            <person name="Deshpande S."/>
            <person name="Cheng J.F."/>
            <person name="Tapia R."/>
            <person name="Han C."/>
            <person name="Goodwin L."/>
            <person name="Pitluck S."/>
            <person name="Huntemann M."/>
            <person name="Liolios K."/>
            <person name="Ivanova N."/>
            <person name="Pagani I."/>
            <person name="Mavromatis K."/>
            <person name="Ovchinikova G."/>
            <person name="Pati A."/>
            <person name="Chen A."/>
            <person name="Palaniappan K."/>
            <person name="Land M."/>
            <person name="Hauser L."/>
            <person name="Brambilla E.M."/>
            <person name="Huber H."/>
            <person name="Yasawong M."/>
            <person name="Rohde M."/>
            <person name="Spring S."/>
            <person name="Abt B."/>
            <person name="Sikorski J."/>
            <person name="Wirth R."/>
            <person name="Detter J.C."/>
            <person name="Woyke T."/>
            <person name="Bristow J."/>
            <person name="Eisen J.A."/>
            <person name="Markowitz V."/>
            <person name="Hugenholtz P."/>
            <person name="Kyrpides N.C."/>
            <person name="Klenk H.P."/>
            <person name="Lapidus A."/>
        </authorList>
    </citation>
    <scope>NUCLEOTIDE SEQUENCE [LARGE SCALE GENOMIC DNA]</scope>
    <source>
        <strain evidence="3">DSM 11204 / 1A</strain>
    </source>
</reference>
<dbReference type="EMBL" id="CP002838">
    <property type="protein sequence ID" value="AEM38395.1"/>
    <property type="molecule type" value="Genomic_DNA"/>
</dbReference>
<dbReference type="InterPro" id="IPR036597">
    <property type="entry name" value="Fido-like_dom_sf"/>
</dbReference>
<dbReference type="InParanoid" id="G0EGM1"/>
<evidence type="ECO:0000313" key="3">
    <source>
        <dbReference type="Proteomes" id="UP000001037"/>
    </source>
</evidence>
<dbReference type="eggNOG" id="arCOG06831">
    <property type="taxonomic scope" value="Archaea"/>
</dbReference>
<evidence type="ECO:0000259" key="1">
    <source>
        <dbReference type="PROSITE" id="PS51459"/>
    </source>
</evidence>
<dbReference type="Pfam" id="PF02661">
    <property type="entry name" value="Fic"/>
    <property type="match status" value="1"/>
</dbReference>
<dbReference type="KEGG" id="pfm:Pyrfu_0524"/>
<dbReference type="GeneID" id="11138986"/>
<dbReference type="GO" id="GO:0016301">
    <property type="term" value="F:kinase activity"/>
    <property type="evidence" value="ECO:0007669"/>
    <property type="project" value="InterPro"/>
</dbReference>
<dbReference type="SUPFAM" id="SSF140931">
    <property type="entry name" value="Fic-like"/>
    <property type="match status" value="1"/>
</dbReference>
<dbReference type="InterPro" id="IPR053737">
    <property type="entry name" value="Type_II_TA_Toxin"/>
</dbReference>
<dbReference type="Proteomes" id="UP000001037">
    <property type="component" value="Chromosome"/>
</dbReference>
<evidence type="ECO:0000313" key="2">
    <source>
        <dbReference type="EMBL" id="AEM38395.1"/>
    </source>
</evidence>
<keyword evidence="3" id="KW-1185">Reference proteome</keyword>
<dbReference type="PROSITE" id="PS51459">
    <property type="entry name" value="FIDO"/>
    <property type="match status" value="1"/>
</dbReference>
<sequence>MARKKVRRKRCVIRYPSVSLLLYIVEELCRHYPRDHIAVVSVDALESILESARYAARYTRSSCRVKKIIAAATLFYEAITRHPLTDGNKRFAVVLLRAFLKANRVRQPASAYEAAIRVARGEWSIEDLIEWLQHA</sequence>
<organism evidence="2 3">
    <name type="scientific">Pyrolobus fumarii (strain DSM 11204 / 1A)</name>
    <dbReference type="NCBI Taxonomy" id="694429"/>
    <lineage>
        <taxon>Archaea</taxon>
        <taxon>Thermoproteota</taxon>
        <taxon>Thermoprotei</taxon>
        <taxon>Desulfurococcales</taxon>
        <taxon>Pyrodictiaceae</taxon>
        <taxon>Pyrolobus</taxon>
    </lineage>
</organism>
<dbReference type="RefSeq" id="WP_014026072.1">
    <property type="nucleotide sequence ID" value="NC_015931.1"/>
</dbReference>
<gene>
    <name evidence="2" type="ordered locus">Pyrfu_0524</name>
</gene>
<feature type="domain" description="Fido" evidence="1">
    <location>
        <begin position="16"/>
        <end position="135"/>
    </location>
</feature>
<proteinExistence type="predicted"/>
<dbReference type="InterPro" id="IPR003812">
    <property type="entry name" value="Fido"/>
</dbReference>
<accession>G0EGM1</accession>